<name>A0A9P3GNE9_9APHY</name>
<protein>
    <submittedName>
        <fullName evidence="1">Uncharacterized protein</fullName>
    </submittedName>
</protein>
<evidence type="ECO:0000313" key="1">
    <source>
        <dbReference type="EMBL" id="GJE97936.1"/>
    </source>
</evidence>
<evidence type="ECO:0000313" key="2">
    <source>
        <dbReference type="Proteomes" id="UP000703269"/>
    </source>
</evidence>
<gene>
    <name evidence="1" type="ORF">PsYK624_141580</name>
</gene>
<dbReference type="EMBL" id="BPQB01000079">
    <property type="protein sequence ID" value="GJE97936.1"/>
    <property type="molecule type" value="Genomic_DNA"/>
</dbReference>
<sequence>MQPGTSHDMPFIRIVGRPEITDELQAEFQLMQHCYARQDPSIRYRGFEMSLRANTPKPAVPASDRLRGIWIGAPTTVDDLVTSSLLLPLDVARQCKHITHRREGFEIKEAVQVSSFEVVRRGWF</sequence>
<organism evidence="1 2">
    <name type="scientific">Phanerochaete sordida</name>
    <dbReference type="NCBI Taxonomy" id="48140"/>
    <lineage>
        <taxon>Eukaryota</taxon>
        <taxon>Fungi</taxon>
        <taxon>Dikarya</taxon>
        <taxon>Basidiomycota</taxon>
        <taxon>Agaricomycotina</taxon>
        <taxon>Agaricomycetes</taxon>
        <taxon>Polyporales</taxon>
        <taxon>Phanerochaetaceae</taxon>
        <taxon>Phanerochaete</taxon>
    </lineage>
</organism>
<proteinExistence type="predicted"/>
<comment type="caution">
    <text evidence="1">The sequence shown here is derived from an EMBL/GenBank/DDBJ whole genome shotgun (WGS) entry which is preliminary data.</text>
</comment>
<accession>A0A9P3GNE9</accession>
<reference evidence="1 2" key="1">
    <citation type="submission" date="2021-08" db="EMBL/GenBank/DDBJ databases">
        <title>Draft Genome Sequence of Phanerochaete sordida strain YK-624.</title>
        <authorList>
            <person name="Mori T."/>
            <person name="Dohra H."/>
            <person name="Suzuki T."/>
            <person name="Kawagishi H."/>
            <person name="Hirai H."/>
        </authorList>
    </citation>
    <scope>NUCLEOTIDE SEQUENCE [LARGE SCALE GENOMIC DNA]</scope>
    <source>
        <strain evidence="1 2">YK-624</strain>
    </source>
</reference>
<dbReference type="AlphaFoldDB" id="A0A9P3GNE9"/>
<keyword evidence="2" id="KW-1185">Reference proteome</keyword>
<dbReference type="OrthoDB" id="10347284at2759"/>
<dbReference type="Proteomes" id="UP000703269">
    <property type="component" value="Unassembled WGS sequence"/>
</dbReference>